<keyword evidence="11" id="KW-1185">Reference proteome</keyword>
<protein>
    <recommendedName>
        <fullName evidence="9">G-protein coupled receptors family 1 profile domain-containing protein</fullName>
    </recommendedName>
</protein>
<proteinExistence type="predicted"/>
<dbReference type="GO" id="GO:0004930">
    <property type="term" value="F:G protein-coupled receptor activity"/>
    <property type="evidence" value="ECO:0007669"/>
    <property type="project" value="UniProtKB-KW"/>
</dbReference>
<comment type="subcellular location">
    <subcellularLocation>
        <location evidence="1">Membrane</location>
        <topology evidence="1">Multi-pass membrane protein</topology>
    </subcellularLocation>
</comment>
<dbReference type="PANTHER" id="PTHR45695">
    <property type="entry name" value="LEUCOKININ RECEPTOR-RELATED"/>
    <property type="match status" value="1"/>
</dbReference>
<dbReference type="InterPro" id="IPR000276">
    <property type="entry name" value="GPCR_Rhodpsn"/>
</dbReference>
<dbReference type="AlphaFoldDB" id="A0AAV2I8M7"/>
<dbReference type="SUPFAM" id="SSF81321">
    <property type="entry name" value="Family A G protein-coupled receptor-like"/>
    <property type="match status" value="1"/>
</dbReference>
<feature type="non-terminal residue" evidence="10">
    <location>
        <position position="83"/>
    </location>
</feature>
<evidence type="ECO:0000256" key="2">
    <source>
        <dbReference type="ARBA" id="ARBA00022692"/>
    </source>
</evidence>
<dbReference type="PRINTS" id="PR00237">
    <property type="entry name" value="GPCRRHODOPSN"/>
</dbReference>
<evidence type="ECO:0000256" key="6">
    <source>
        <dbReference type="ARBA" id="ARBA00023170"/>
    </source>
</evidence>
<dbReference type="Proteomes" id="UP001497497">
    <property type="component" value="Unassembled WGS sequence"/>
</dbReference>
<evidence type="ECO:0000256" key="4">
    <source>
        <dbReference type="ARBA" id="ARBA00023040"/>
    </source>
</evidence>
<keyword evidence="7" id="KW-0807">Transducer</keyword>
<feature type="transmembrane region" description="Helical" evidence="8">
    <location>
        <begin position="43"/>
        <end position="63"/>
    </location>
</feature>
<keyword evidence="3 8" id="KW-1133">Transmembrane helix</keyword>
<organism evidence="10 11">
    <name type="scientific">Lymnaea stagnalis</name>
    <name type="common">Great pond snail</name>
    <name type="synonym">Helix stagnalis</name>
    <dbReference type="NCBI Taxonomy" id="6523"/>
    <lineage>
        <taxon>Eukaryota</taxon>
        <taxon>Metazoa</taxon>
        <taxon>Spiralia</taxon>
        <taxon>Lophotrochozoa</taxon>
        <taxon>Mollusca</taxon>
        <taxon>Gastropoda</taxon>
        <taxon>Heterobranchia</taxon>
        <taxon>Euthyneura</taxon>
        <taxon>Panpulmonata</taxon>
        <taxon>Hygrophila</taxon>
        <taxon>Lymnaeoidea</taxon>
        <taxon>Lymnaeidae</taxon>
        <taxon>Lymnaea</taxon>
    </lineage>
</organism>
<feature type="domain" description="G-protein coupled receptors family 1 profile" evidence="9">
    <location>
        <begin position="22"/>
        <end position="83"/>
    </location>
</feature>
<evidence type="ECO:0000256" key="3">
    <source>
        <dbReference type="ARBA" id="ARBA00022989"/>
    </source>
</evidence>
<dbReference type="Gene3D" id="1.20.1070.10">
    <property type="entry name" value="Rhodopsin 7-helix transmembrane proteins"/>
    <property type="match status" value="1"/>
</dbReference>
<dbReference type="InterPro" id="IPR017452">
    <property type="entry name" value="GPCR_Rhodpsn_7TM"/>
</dbReference>
<evidence type="ECO:0000256" key="5">
    <source>
        <dbReference type="ARBA" id="ARBA00023136"/>
    </source>
</evidence>
<keyword evidence="2 8" id="KW-0812">Transmembrane</keyword>
<feature type="non-terminal residue" evidence="10">
    <location>
        <position position="1"/>
    </location>
</feature>
<gene>
    <name evidence="10" type="ORF">GSLYS_00016690001</name>
</gene>
<dbReference type="PROSITE" id="PS50262">
    <property type="entry name" value="G_PROTEIN_RECEP_F1_2"/>
    <property type="match status" value="1"/>
</dbReference>
<keyword evidence="6" id="KW-0675">Receptor</keyword>
<accession>A0AAV2I8M7</accession>
<comment type="caution">
    <text evidence="10">The sequence shown here is derived from an EMBL/GenBank/DDBJ whole genome shotgun (WGS) entry which is preliminary data.</text>
</comment>
<evidence type="ECO:0000313" key="10">
    <source>
        <dbReference type="EMBL" id="CAL1543156.1"/>
    </source>
</evidence>
<keyword evidence="4" id="KW-0297">G-protein coupled receptor</keyword>
<dbReference type="PANTHER" id="PTHR45695:SF28">
    <property type="entry name" value="G-PROTEIN COUPLED RECEPTORS FAMILY 1 PROFILE DOMAIN-CONTAINING PROTEIN"/>
    <property type="match status" value="1"/>
</dbReference>
<evidence type="ECO:0000259" key="9">
    <source>
        <dbReference type="PROSITE" id="PS50262"/>
    </source>
</evidence>
<sequence>PGWEIAIKVVFYVIAIVMDLVGNVIVILIIALNRKMRSTTNVLIINLAVSDLMVGTFCMWIHLGNQTSPNWPFGWFMCKFSTF</sequence>
<dbReference type="GO" id="GO:0005886">
    <property type="term" value="C:plasma membrane"/>
    <property type="evidence" value="ECO:0007669"/>
    <property type="project" value="TreeGrafter"/>
</dbReference>
<reference evidence="10 11" key="1">
    <citation type="submission" date="2024-04" db="EMBL/GenBank/DDBJ databases">
        <authorList>
            <consortium name="Genoscope - CEA"/>
            <person name="William W."/>
        </authorList>
    </citation>
    <scope>NUCLEOTIDE SEQUENCE [LARGE SCALE GENOMIC DNA]</scope>
</reference>
<dbReference type="Pfam" id="PF00001">
    <property type="entry name" value="7tm_1"/>
    <property type="match status" value="1"/>
</dbReference>
<name>A0AAV2I8M7_LYMST</name>
<evidence type="ECO:0000256" key="8">
    <source>
        <dbReference type="SAM" id="Phobius"/>
    </source>
</evidence>
<dbReference type="EMBL" id="CAXITT010000528">
    <property type="protein sequence ID" value="CAL1543156.1"/>
    <property type="molecule type" value="Genomic_DNA"/>
</dbReference>
<keyword evidence="5 8" id="KW-0472">Membrane</keyword>
<evidence type="ECO:0000313" key="11">
    <source>
        <dbReference type="Proteomes" id="UP001497497"/>
    </source>
</evidence>
<evidence type="ECO:0000256" key="1">
    <source>
        <dbReference type="ARBA" id="ARBA00004141"/>
    </source>
</evidence>
<evidence type="ECO:0000256" key="7">
    <source>
        <dbReference type="ARBA" id="ARBA00023224"/>
    </source>
</evidence>
<feature type="transmembrane region" description="Helical" evidence="8">
    <location>
        <begin position="6"/>
        <end position="31"/>
    </location>
</feature>